<name>A0A3M2SI19_9HYPO</name>
<dbReference type="GO" id="GO:0008199">
    <property type="term" value="F:ferric iron binding"/>
    <property type="evidence" value="ECO:0007669"/>
    <property type="project" value="InterPro"/>
</dbReference>
<dbReference type="PANTHER" id="PTHR34315:SF1">
    <property type="entry name" value="INTRADIOL RING-CLEAVAGE DIOXYGENASES DOMAIN-CONTAINING PROTEIN-RELATED"/>
    <property type="match status" value="1"/>
</dbReference>
<organism evidence="4 5">
    <name type="scientific">Fusarium kuroshium</name>
    <dbReference type="NCBI Taxonomy" id="2010991"/>
    <lineage>
        <taxon>Eukaryota</taxon>
        <taxon>Fungi</taxon>
        <taxon>Dikarya</taxon>
        <taxon>Ascomycota</taxon>
        <taxon>Pezizomycotina</taxon>
        <taxon>Sordariomycetes</taxon>
        <taxon>Hypocreomycetidae</taxon>
        <taxon>Hypocreales</taxon>
        <taxon>Nectriaceae</taxon>
        <taxon>Fusarium</taxon>
        <taxon>Fusarium solani species complex</taxon>
    </lineage>
</organism>
<feature type="compositionally biased region" description="Low complexity" evidence="1">
    <location>
        <begin position="360"/>
        <end position="388"/>
    </location>
</feature>
<gene>
    <name evidence="4" type="ORF">CDV36_003169</name>
</gene>
<keyword evidence="5" id="KW-1185">Reference proteome</keyword>
<protein>
    <recommendedName>
        <fullName evidence="3">Intradiol ring-cleavage dioxygenases domain-containing protein</fullName>
    </recommendedName>
</protein>
<dbReference type="CDD" id="cd03457">
    <property type="entry name" value="intradiol_dioxygenase_like"/>
    <property type="match status" value="1"/>
</dbReference>
<evidence type="ECO:0000259" key="3">
    <source>
        <dbReference type="Pfam" id="PF00775"/>
    </source>
</evidence>
<keyword evidence="2" id="KW-0732">Signal</keyword>
<proteinExistence type="predicted"/>
<feature type="domain" description="Intradiol ring-cleavage dioxygenases" evidence="3">
    <location>
        <begin position="131"/>
        <end position="223"/>
    </location>
</feature>
<comment type="caution">
    <text evidence="4">The sequence shown here is derived from an EMBL/GenBank/DDBJ whole genome shotgun (WGS) entry which is preliminary data.</text>
</comment>
<feature type="chain" id="PRO_5018181181" description="Intradiol ring-cleavage dioxygenases domain-containing protein" evidence="2">
    <location>
        <begin position="19"/>
        <end position="420"/>
    </location>
</feature>
<accession>A0A3M2SI19</accession>
<sequence>MHFKSLAAFAALASLAQAHPGHDVSEEVAERRHFINSIHKKDLSHCADKLRARGIEARNIARRSAAVEQARALKGVSKKRDLDSVLATDHDESDTGYTANTDVSKLFTGNSSCLLTPEVTQGPYYVGGEYVRKDITDDEPGVDITLDYQVIDVDTCEPVPDVYVEIWHCNSTGIYSGVVASGNGNSDDDSNLDATFLRGIQETDSDGVAQFKSVFPGHYTGRATHIHIMVHTNATLLANDTLGNDIYASHVGQAFFDQDLITAVEKTSPYSSNTQELTENDNDSILAEEAEDVDPFMSYVYLGDNLDSGLFAWIAFGINTTYSSHISPAASYYENGGVANENSDTGGGPGGNSGPGGNGARPSGMSGMPPSGTSTASGSNSAATGTETNAASTSTAGAKMLTIPGYSVVVGGLGLAMLLN</sequence>
<dbReference type="STRING" id="2010991.A0A3M2SI19"/>
<evidence type="ECO:0000313" key="4">
    <source>
        <dbReference type="EMBL" id="RMJ17200.1"/>
    </source>
</evidence>
<evidence type="ECO:0000256" key="2">
    <source>
        <dbReference type="SAM" id="SignalP"/>
    </source>
</evidence>
<dbReference type="EMBL" id="NKUJ01000036">
    <property type="protein sequence ID" value="RMJ17200.1"/>
    <property type="molecule type" value="Genomic_DNA"/>
</dbReference>
<feature type="region of interest" description="Disordered" evidence="1">
    <location>
        <begin position="341"/>
        <end position="394"/>
    </location>
</feature>
<dbReference type="Gene3D" id="2.60.130.10">
    <property type="entry name" value="Aromatic compound dioxygenase"/>
    <property type="match status" value="1"/>
</dbReference>
<dbReference type="SUPFAM" id="SSF49482">
    <property type="entry name" value="Aromatic compound dioxygenase"/>
    <property type="match status" value="1"/>
</dbReference>
<dbReference type="GO" id="GO:0016702">
    <property type="term" value="F:oxidoreductase activity, acting on single donors with incorporation of molecular oxygen, incorporation of two atoms of oxygen"/>
    <property type="evidence" value="ECO:0007669"/>
    <property type="project" value="InterPro"/>
</dbReference>
<dbReference type="OrthoDB" id="121380at2759"/>
<evidence type="ECO:0000256" key="1">
    <source>
        <dbReference type="SAM" id="MobiDB-lite"/>
    </source>
</evidence>
<dbReference type="Proteomes" id="UP000277212">
    <property type="component" value="Unassembled WGS sequence"/>
</dbReference>
<feature type="compositionally biased region" description="Gly residues" evidence="1">
    <location>
        <begin position="345"/>
        <end position="359"/>
    </location>
</feature>
<dbReference type="InterPro" id="IPR000627">
    <property type="entry name" value="Intradiol_dOase_C"/>
</dbReference>
<reference evidence="4 5" key="1">
    <citation type="submission" date="2017-06" db="EMBL/GenBank/DDBJ databases">
        <title>Comparative genomic analysis of Ambrosia Fusariam Clade fungi.</title>
        <authorList>
            <person name="Stajich J.E."/>
            <person name="Carrillo J."/>
            <person name="Kijimoto T."/>
            <person name="Eskalen A."/>
            <person name="O'Donnell K."/>
            <person name="Kasson M."/>
        </authorList>
    </citation>
    <scope>NUCLEOTIDE SEQUENCE [LARGE SCALE GENOMIC DNA]</scope>
    <source>
        <strain evidence="4">UCR3666</strain>
    </source>
</reference>
<evidence type="ECO:0000313" key="5">
    <source>
        <dbReference type="Proteomes" id="UP000277212"/>
    </source>
</evidence>
<feature type="signal peptide" evidence="2">
    <location>
        <begin position="1"/>
        <end position="18"/>
    </location>
</feature>
<dbReference type="InterPro" id="IPR015889">
    <property type="entry name" value="Intradiol_dOase_core"/>
</dbReference>
<dbReference type="Pfam" id="PF00775">
    <property type="entry name" value="Dioxygenase_C"/>
    <property type="match status" value="1"/>
</dbReference>
<dbReference type="AlphaFoldDB" id="A0A3M2SI19"/>
<dbReference type="PANTHER" id="PTHR34315">
    <property type="match status" value="1"/>
</dbReference>